<keyword evidence="4" id="KW-1185">Reference proteome</keyword>
<protein>
    <submittedName>
        <fullName evidence="3">Universal stress protein</fullName>
    </submittedName>
</protein>
<sequence length="247" mass="26924">MTRHFDCFLTGALRHGRSKLTRKFHGQLPKPVLDQLKAADDEMMARVSTQFMELVREGGVEDRADFVDLVPDRDGPISSYARAFDIVVTGSHPPDTSEEHAVAFPDLIALQSGRPVLVVPPDYEASGLADHALVAWDGKRSSARALGDAMPILEQKACVTILTVGAVKPEGADILLRNLQRHNISARYVTRPREGSVATTILSAAEEFSAKLLVMGAFEHSKFSHDIMGGVTTDVMRDTSIPVLLSH</sequence>
<dbReference type="PANTHER" id="PTHR46268:SF15">
    <property type="entry name" value="UNIVERSAL STRESS PROTEIN HP_0031"/>
    <property type="match status" value="1"/>
</dbReference>
<gene>
    <name evidence="3" type="ORF">RM543_04995</name>
</gene>
<dbReference type="Pfam" id="PF00582">
    <property type="entry name" value="Usp"/>
    <property type="match status" value="1"/>
</dbReference>
<dbReference type="Gene3D" id="3.40.50.12370">
    <property type="match status" value="1"/>
</dbReference>
<dbReference type="EMBL" id="JAVRHL010000001">
    <property type="protein sequence ID" value="MDT0682032.1"/>
    <property type="molecule type" value="Genomic_DNA"/>
</dbReference>
<feature type="domain" description="UspA" evidence="2">
    <location>
        <begin position="190"/>
        <end position="245"/>
    </location>
</feature>
<dbReference type="Proteomes" id="UP001265259">
    <property type="component" value="Unassembled WGS sequence"/>
</dbReference>
<dbReference type="SUPFAM" id="SSF52402">
    <property type="entry name" value="Adenine nucleotide alpha hydrolases-like"/>
    <property type="match status" value="1"/>
</dbReference>
<dbReference type="RefSeq" id="WP_311689778.1">
    <property type="nucleotide sequence ID" value="NZ_JAVRHL010000001.1"/>
</dbReference>
<name>A0ABU3DFW5_9RHOB</name>
<organism evidence="3 4">
    <name type="scientific">Tropicimonas omnivorans</name>
    <dbReference type="NCBI Taxonomy" id="3075590"/>
    <lineage>
        <taxon>Bacteria</taxon>
        <taxon>Pseudomonadati</taxon>
        <taxon>Pseudomonadota</taxon>
        <taxon>Alphaproteobacteria</taxon>
        <taxon>Rhodobacterales</taxon>
        <taxon>Roseobacteraceae</taxon>
        <taxon>Tropicimonas</taxon>
    </lineage>
</organism>
<proteinExistence type="inferred from homology"/>
<dbReference type="InterPro" id="IPR006016">
    <property type="entry name" value="UspA"/>
</dbReference>
<comment type="similarity">
    <text evidence="1">Belongs to the universal stress protein A family.</text>
</comment>
<evidence type="ECO:0000256" key="1">
    <source>
        <dbReference type="ARBA" id="ARBA00008791"/>
    </source>
</evidence>
<accession>A0ABU3DFW5</accession>
<comment type="caution">
    <text evidence="3">The sequence shown here is derived from an EMBL/GenBank/DDBJ whole genome shotgun (WGS) entry which is preliminary data.</text>
</comment>
<evidence type="ECO:0000313" key="4">
    <source>
        <dbReference type="Proteomes" id="UP001265259"/>
    </source>
</evidence>
<dbReference type="CDD" id="cd00293">
    <property type="entry name" value="USP-like"/>
    <property type="match status" value="1"/>
</dbReference>
<evidence type="ECO:0000259" key="2">
    <source>
        <dbReference type="Pfam" id="PF00582"/>
    </source>
</evidence>
<reference evidence="3 4" key="1">
    <citation type="submission" date="2023-09" db="EMBL/GenBank/DDBJ databases">
        <authorList>
            <person name="Rey-Velasco X."/>
        </authorList>
    </citation>
    <scope>NUCLEOTIDE SEQUENCE [LARGE SCALE GENOMIC DNA]</scope>
    <source>
        <strain evidence="3 4">F158</strain>
    </source>
</reference>
<dbReference type="PANTHER" id="PTHR46268">
    <property type="entry name" value="STRESS RESPONSE PROTEIN NHAX"/>
    <property type="match status" value="1"/>
</dbReference>
<evidence type="ECO:0000313" key="3">
    <source>
        <dbReference type="EMBL" id="MDT0682032.1"/>
    </source>
</evidence>